<comment type="caution">
    <text evidence="1">The sequence shown here is derived from an EMBL/GenBank/DDBJ whole genome shotgun (WGS) entry which is preliminary data.</text>
</comment>
<accession>A0A8H3FMV6</accession>
<name>A0A8H3FMV6_9LECA</name>
<keyword evidence="2" id="KW-1185">Reference proteome</keyword>
<evidence type="ECO:0000313" key="2">
    <source>
        <dbReference type="Proteomes" id="UP000664169"/>
    </source>
</evidence>
<dbReference type="Proteomes" id="UP000664169">
    <property type="component" value="Unassembled WGS sequence"/>
</dbReference>
<sequence>MQAMKRSPTAPGSSLTTNALAICTNTVYSQRQVAVVESTTSVLISDQYSNTKATGIPGYLPLCRNLDPPPDDSFVLYTINSLGKNDWMVIVYLNASQMHTSALGSQSFLMRQCLLALARIFYGVKRHEKRVLRGGMNLYGGALNMLSSSFRVKESNITIEMVGSVLLLSMIEVDTVLTQSSTPLTCLLQSILPTGKTSWISHILGLEHLFALLQPSKLEGKHSFEYAMLKSCQPVMILGAFFTQKPSIMGDPAWRAAMRDQGRHNTINMTETRTSPSLSFLMDILAELPQLFMHCDECTLSTRTESVKTSPQFVAALCSRVSHLRKTIADWKDEWDSEFRGKMYEILSTNEANSIQILGWITVFYFSSVDVAITFAMYHSVVILVNGIAAALFEAGLWIPFGSECNGFKPCAEFSSEMVLASIRSSIRSICRTVEYNLHTTQSAREHADFYLFFPIHVARRASIQFRQSPETTWLTKAFEIMRLSYPMGIWANMDFGDRFNGLGEGMFG</sequence>
<gene>
    <name evidence="1" type="ORF">GOMPHAMPRED_004394</name>
</gene>
<dbReference type="EMBL" id="CAJPDQ010000027">
    <property type="protein sequence ID" value="CAF9927439.1"/>
    <property type="molecule type" value="Genomic_DNA"/>
</dbReference>
<dbReference type="PANTHER" id="PTHR38111:SF2">
    <property type="entry name" value="FINGER DOMAIN PROTEIN, PUTATIVE (AFU_ORTHOLOGUE AFUA_1G01560)-RELATED"/>
    <property type="match status" value="1"/>
</dbReference>
<evidence type="ECO:0000313" key="1">
    <source>
        <dbReference type="EMBL" id="CAF9927439.1"/>
    </source>
</evidence>
<proteinExistence type="predicted"/>
<protein>
    <submittedName>
        <fullName evidence="1">Uncharacterized protein</fullName>
    </submittedName>
</protein>
<reference evidence="1" key="1">
    <citation type="submission" date="2021-03" db="EMBL/GenBank/DDBJ databases">
        <authorList>
            <person name="Tagirdzhanova G."/>
        </authorList>
    </citation>
    <scope>NUCLEOTIDE SEQUENCE</scope>
</reference>
<dbReference type="PANTHER" id="PTHR38111">
    <property type="entry name" value="ZN(2)-C6 FUNGAL-TYPE DOMAIN-CONTAINING PROTEIN-RELATED"/>
    <property type="match status" value="1"/>
</dbReference>
<dbReference type="InterPro" id="IPR053178">
    <property type="entry name" value="Osmoadaptation_assoc"/>
</dbReference>
<dbReference type="AlphaFoldDB" id="A0A8H3FMV6"/>
<organism evidence="1 2">
    <name type="scientific">Gomphillus americanus</name>
    <dbReference type="NCBI Taxonomy" id="1940652"/>
    <lineage>
        <taxon>Eukaryota</taxon>
        <taxon>Fungi</taxon>
        <taxon>Dikarya</taxon>
        <taxon>Ascomycota</taxon>
        <taxon>Pezizomycotina</taxon>
        <taxon>Lecanoromycetes</taxon>
        <taxon>OSLEUM clade</taxon>
        <taxon>Ostropomycetidae</taxon>
        <taxon>Ostropales</taxon>
        <taxon>Graphidaceae</taxon>
        <taxon>Gomphilloideae</taxon>
        <taxon>Gomphillus</taxon>
    </lineage>
</organism>
<dbReference type="OrthoDB" id="4314040at2759"/>